<dbReference type="RefSeq" id="WP_253870789.1">
    <property type="nucleotide sequence ID" value="NZ_BAABHM010000007.1"/>
</dbReference>
<evidence type="ECO:0000313" key="3">
    <source>
        <dbReference type="Proteomes" id="UP001500843"/>
    </source>
</evidence>
<dbReference type="InterPro" id="IPR040198">
    <property type="entry name" value="Fido_containing"/>
</dbReference>
<comment type="caution">
    <text evidence="2">The sequence shown here is derived from an EMBL/GenBank/DDBJ whole genome shotgun (WGS) entry which is preliminary data.</text>
</comment>
<organism evidence="2 3">
    <name type="scientific">Promicromonospora umidemergens</name>
    <dbReference type="NCBI Taxonomy" id="629679"/>
    <lineage>
        <taxon>Bacteria</taxon>
        <taxon>Bacillati</taxon>
        <taxon>Actinomycetota</taxon>
        <taxon>Actinomycetes</taxon>
        <taxon>Micrococcales</taxon>
        <taxon>Promicromonosporaceae</taxon>
        <taxon>Promicromonospora</taxon>
    </lineage>
</organism>
<dbReference type="PANTHER" id="PTHR13504:SF38">
    <property type="entry name" value="FIDO DOMAIN-CONTAINING PROTEIN"/>
    <property type="match status" value="1"/>
</dbReference>
<keyword evidence="3" id="KW-1185">Reference proteome</keyword>
<evidence type="ECO:0000313" key="2">
    <source>
        <dbReference type="EMBL" id="GAA4695352.1"/>
    </source>
</evidence>
<dbReference type="EMBL" id="BAABHM010000007">
    <property type="protein sequence ID" value="GAA4695352.1"/>
    <property type="molecule type" value="Genomic_DNA"/>
</dbReference>
<gene>
    <name evidence="2" type="ORF">GCM10023198_14010</name>
</gene>
<dbReference type="InterPro" id="IPR036597">
    <property type="entry name" value="Fido-like_dom_sf"/>
</dbReference>
<dbReference type="InterPro" id="IPR003812">
    <property type="entry name" value="Fido"/>
</dbReference>
<reference evidence="3" key="1">
    <citation type="journal article" date="2019" name="Int. J. Syst. Evol. Microbiol.">
        <title>The Global Catalogue of Microorganisms (GCM) 10K type strain sequencing project: providing services to taxonomists for standard genome sequencing and annotation.</title>
        <authorList>
            <consortium name="The Broad Institute Genomics Platform"/>
            <consortium name="The Broad Institute Genome Sequencing Center for Infectious Disease"/>
            <person name="Wu L."/>
            <person name="Ma J."/>
        </authorList>
    </citation>
    <scope>NUCLEOTIDE SEQUENCE [LARGE SCALE GENOMIC DNA]</scope>
    <source>
        <strain evidence="3">JCM 17975</strain>
    </source>
</reference>
<name>A0ABP8WVL2_9MICO</name>
<dbReference type="Gene3D" id="1.10.3290.10">
    <property type="entry name" value="Fido-like domain"/>
    <property type="match status" value="1"/>
</dbReference>
<accession>A0ABP8WVL2</accession>
<feature type="domain" description="Fido" evidence="1">
    <location>
        <begin position="89"/>
        <end position="228"/>
    </location>
</feature>
<dbReference type="PROSITE" id="PS51459">
    <property type="entry name" value="FIDO"/>
    <property type="match status" value="1"/>
</dbReference>
<dbReference type="SUPFAM" id="SSF140931">
    <property type="entry name" value="Fic-like"/>
    <property type="match status" value="1"/>
</dbReference>
<proteinExistence type="predicted"/>
<evidence type="ECO:0000259" key="1">
    <source>
        <dbReference type="PROSITE" id="PS51459"/>
    </source>
</evidence>
<sequence>MTLDHAKFHEEIQATGIFDPDYADDVLARLAYNSSAIEGNTLTLADTVTLLVDERTPRAGTPIRELYEVSNHRGAITRILRAVADGEPLTALLVTELHGLLMDHLAHDHGQYKTSSDRITGASWRPAEPSQVPQLMREWVDQTEWQTAHLDGTALLEAIARSHIAFERVHPFSDGNGRTGRALIAYQTVRTYGFPAIVRVDQRSSYIAMLDSEDVPGLATLLATNLAAEADRYGPPGSGA</sequence>
<dbReference type="Pfam" id="PF02661">
    <property type="entry name" value="Fic"/>
    <property type="match status" value="1"/>
</dbReference>
<dbReference type="Proteomes" id="UP001500843">
    <property type="component" value="Unassembled WGS sequence"/>
</dbReference>
<protein>
    <submittedName>
        <fullName evidence="2">Fic family protein</fullName>
    </submittedName>
</protein>
<dbReference type="PANTHER" id="PTHR13504">
    <property type="entry name" value="FIDO DOMAIN-CONTAINING PROTEIN DDB_G0283145"/>
    <property type="match status" value="1"/>
</dbReference>